<feature type="binding site" evidence="3">
    <location>
        <position position="19"/>
    </location>
    <ligand>
        <name>a divalent metal cation</name>
        <dbReference type="ChEBI" id="CHEBI:60240"/>
    </ligand>
</feature>
<keyword evidence="3" id="KW-0862">Zinc</keyword>
<dbReference type="InterPro" id="IPR011042">
    <property type="entry name" value="6-blade_b-propeller_TolB-like"/>
</dbReference>
<evidence type="ECO:0000256" key="3">
    <source>
        <dbReference type="PIRSR" id="PIRSR605511-2"/>
    </source>
</evidence>
<evidence type="ECO:0000256" key="1">
    <source>
        <dbReference type="ARBA" id="ARBA00008853"/>
    </source>
</evidence>
<dbReference type="PRINTS" id="PR01790">
    <property type="entry name" value="SMP30FAMILY"/>
</dbReference>
<dbReference type="InterPro" id="IPR005511">
    <property type="entry name" value="SMP-30"/>
</dbReference>
<comment type="cofactor">
    <cofactor evidence="3">
        <name>Zn(2+)</name>
        <dbReference type="ChEBI" id="CHEBI:29105"/>
    </cofactor>
    <text evidence="3">Binds 1 divalent metal cation per subunit.</text>
</comment>
<gene>
    <name evidence="5" type="ORF">GGR30_001959</name>
</gene>
<feature type="active site" description="Proton donor/acceptor" evidence="2">
    <location>
        <position position="199"/>
    </location>
</feature>
<keyword evidence="6" id="KW-1185">Reference proteome</keyword>
<evidence type="ECO:0000256" key="2">
    <source>
        <dbReference type="PIRSR" id="PIRSR605511-1"/>
    </source>
</evidence>
<feature type="binding site" evidence="3">
    <location>
        <position position="199"/>
    </location>
    <ligand>
        <name>a divalent metal cation</name>
        <dbReference type="ChEBI" id="CHEBI:60240"/>
    </ligand>
</feature>
<name>A0A7W6KLE7_9HYPH</name>
<dbReference type="InterPro" id="IPR013658">
    <property type="entry name" value="SGL"/>
</dbReference>
<dbReference type="GO" id="GO:0005509">
    <property type="term" value="F:calcium ion binding"/>
    <property type="evidence" value="ECO:0007669"/>
    <property type="project" value="TreeGrafter"/>
</dbReference>
<dbReference type="EMBL" id="JACIDZ010000005">
    <property type="protein sequence ID" value="MBB4122033.1"/>
    <property type="molecule type" value="Genomic_DNA"/>
</dbReference>
<reference evidence="5 6" key="1">
    <citation type="submission" date="2020-08" db="EMBL/GenBank/DDBJ databases">
        <title>Genomic Encyclopedia of Type Strains, Phase IV (KMG-IV): sequencing the most valuable type-strain genomes for metagenomic binning, comparative biology and taxonomic classification.</title>
        <authorList>
            <person name="Goeker M."/>
        </authorList>
    </citation>
    <scope>NUCLEOTIDE SEQUENCE [LARGE SCALE GENOMIC DNA]</scope>
    <source>
        <strain evidence="5 6">DSM 28101</strain>
    </source>
</reference>
<dbReference type="SUPFAM" id="SSF63829">
    <property type="entry name" value="Calcium-dependent phosphotriesterase"/>
    <property type="match status" value="1"/>
</dbReference>
<feature type="binding site" evidence="3">
    <location>
        <position position="101"/>
    </location>
    <ligand>
        <name>substrate</name>
    </ligand>
</feature>
<dbReference type="Gene3D" id="2.120.10.30">
    <property type="entry name" value="TolB, C-terminal domain"/>
    <property type="match status" value="1"/>
</dbReference>
<dbReference type="RefSeq" id="WP_183485529.1">
    <property type="nucleotide sequence ID" value="NZ_JACIDZ010000005.1"/>
</dbReference>
<evidence type="ECO:0000259" key="4">
    <source>
        <dbReference type="Pfam" id="PF08450"/>
    </source>
</evidence>
<comment type="similarity">
    <text evidence="1">Belongs to the SMP-30/CGR1 family.</text>
</comment>
<evidence type="ECO:0000313" key="6">
    <source>
        <dbReference type="Proteomes" id="UP000530571"/>
    </source>
</evidence>
<proteinExistence type="inferred from homology"/>
<comment type="caution">
    <text evidence="5">The sequence shown here is derived from an EMBL/GenBank/DDBJ whole genome shotgun (WGS) entry which is preliminary data.</text>
</comment>
<dbReference type="Proteomes" id="UP000530571">
    <property type="component" value="Unassembled WGS sequence"/>
</dbReference>
<dbReference type="GO" id="GO:0004341">
    <property type="term" value="F:gluconolactonase activity"/>
    <property type="evidence" value="ECO:0007669"/>
    <property type="project" value="TreeGrafter"/>
</dbReference>
<accession>A0A7W6KLE7</accession>
<evidence type="ECO:0000313" key="5">
    <source>
        <dbReference type="EMBL" id="MBB4122033.1"/>
    </source>
</evidence>
<dbReference type="GO" id="GO:0019853">
    <property type="term" value="P:L-ascorbic acid biosynthetic process"/>
    <property type="evidence" value="ECO:0007669"/>
    <property type="project" value="TreeGrafter"/>
</dbReference>
<dbReference type="PANTHER" id="PTHR10907">
    <property type="entry name" value="REGUCALCIN"/>
    <property type="match status" value="1"/>
</dbReference>
<keyword evidence="3" id="KW-0479">Metal-binding</keyword>
<sequence length="303" mass="32282">MMRAPEIRVLHKSPDIVGEGPLWLPESGEVAWVDIPAGKLHRMPLAGGPVTTLSFDISPSALARDLEGDLIVAAGTGWHRLAGDGSLLPIASPAMPDAGWRMNDGCVDLDGRFWTGSLAEPRASGVPGRLFRLDRSGGVAELDGLQTQNGLAVSPEGTTLYLADSHPEVNTIWAFDLDRGSGRLSNRRVFHRPQEGRVDGAAMDVEGCYWFAGIDAGRITRLSPEGEVLAHIDLPVSRPTKLAFCGHDLKTICVTSMSILPEGRTAADEPLAGAVFMFASDVAGMPVPPVSVLPDDHGQKELQ</sequence>
<feature type="binding site" evidence="3">
    <location>
        <position position="103"/>
    </location>
    <ligand>
        <name>substrate</name>
    </ligand>
</feature>
<feature type="domain" description="SMP-30/Gluconolactonase/LRE-like region" evidence="4">
    <location>
        <begin position="17"/>
        <end position="257"/>
    </location>
</feature>
<organism evidence="5 6">
    <name type="scientific">Martelella radicis</name>
    <dbReference type="NCBI Taxonomy" id="1397476"/>
    <lineage>
        <taxon>Bacteria</taxon>
        <taxon>Pseudomonadati</taxon>
        <taxon>Pseudomonadota</taxon>
        <taxon>Alphaproteobacteria</taxon>
        <taxon>Hyphomicrobiales</taxon>
        <taxon>Aurantimonadaceae</taxon>
        <taxon>Martelella</taxon>
    </lineage>
</organism>
<dbReference type="AlphaFoldDB" id="A0A7W6KLE7"/>
<feature type="binding site" evidence="3">
    <location>
        <position position="149"/>
    </location>
    <ligand>
        <name>a divalent metal cation</name>
        <dbReference type="ChEBI" id="CHEBI:60240"/>
    </ligand>
</feature>
<protein>
    <submittedName>
        <fullName evidence="5">Sugar lactone lactonase YvrE</fullName>
    </submittedName>
</protein>
<dbReference type="PANTHER" id="PTHR10907:SF47">
    <property type="entry name" value="REGUCALCIN"/>
    <property type="match status" value="1"/>
</dbReference>
<dbReference type="Pfam" id="PF08450">
    <property type="entry name" value="SGL"/>
    <property type="match status" value="1"/>
</dbReference>